<dbReference type="AlphaFoldDB" id="A0A9P3Q2M1"/>
<accession>A0A9P3Q2M1</accession>
<dbReference type="EMBL" id="BRPK01000045">
    <property type="protein sequence ID" value="GLB45963.1"/>
    <property type="molecule type" value="Genomic_DNA"/>
</dbReference>
<evidence type="ECO:0000313" key="2">
    <source>
        <dbReference type="EMBL" id="GLB45963.1"/>
    </source>
</evidence>
<dbReference type="Proteomes" id="UP001063166">
    <property type="component" value="Unassembled WGS sequence"/>
</dbReference>
<dbReference type="OrthoDB" id="3061217at2759"/>
<proteinExistence type="predicted"/>
<evidence type="ECO:0000313" key="3">
    <source>
        <dbReference type="Proteomes" id="UP001063166"/>
    </source>
</evidence>
<evidence type="ECO:0000259" key="1">
    <source>
        <dbReference type="Pfam" id="PF03732"/>
    </source>
</evidence>
<sequence>MQPESDAASQVPATDSEQDAWQRLVMFVEQHVVNSVPHDPGPTVVQPAANAQTPVLAAPISTQSPMCARDRLRPAPPDSFDGEREKGRAFINSCDLYMSLVPDAFPDEQMRINWALSYMKGGRTARFAAHALRHPLSHSGAPHFRSYAEFCAQFIVEFCPQDEKQKAATTLETSAYHQGSRSVDKYIDEFMDLVKEAQFPDGA</sequence>
<dbReference type="Pfam" id="PF03732">
    <property type="entry name" value="Retrotrans_gag"/>
    <property type="match status" value="1"/>
</dbReference>
<feature type="non-terminal residue" evidence="2">
    <location>
        <position position="1"/>
    </location>
</feature>
<organism evidence="2 3">
    <name type="scientific">Lyophyllum shimeji</name>
    <name type="common">Hon-shimeji</name>
    <name type="synonym">Tricholoma shimeji</name>
    <dbReference type="NCBI Taxonomy" id="47721"/>
    <lineage>
        <taxon>Eukaryota</taxon>
        <taxon>Fungi</taxon>
        <taxon>Dikarya</taxon>
        <taxon>Basidiomycota</taxon>
        <taxon>Agaricomycotina</taxon>
        <taxon>Agaricomycetes</taxon>
        <taxon>Agaricomycetidae</taxon>
        <taxon>Agaricales</taxon>
        <taxon>Tricholomatineae</taxon>
        <taxon>Lyophyllaceae</taxon>
        <taxon>Lyophyllum</taxon>
    </lineage>
</organism>
<comment type="caution">
    <text evidence="2">The sequence shown here is derived from an EMBL/GenBank/DDBJ whole genome shotgun (WGS) entry which is preliminary data.</text>
</comment>
<reference evidence="2" key="1">
    <citation type="submission" date="2022-07" db="EMBL/GenBank/DDBJ databases">
        <title>The genome of Lyophyllum shimeji provides insight into the initial evolution of ectomycorrhizal fungal genome.</title>
        <authorList>
            <person name="Kobayashi Y."/>
            <person name="Shibata T."/>
            <person name="Hirakawa H."/>
            <person name="Shigenobu S."/>
            <person name="Nishiyama T."/>
            <person name="Yamada A."/>
            <person name="Hasebe M."/>
            <person name="Kawaguchi M."/>
        </authorList>
    </citation>
    <scope>NUCLEOTIDE SEQUENCE</scope>
    <source>
        <strain evidence="2">AT787</strain>
    </source>
</reference>
<keyword evidence="3" id="KW-1185">Reference proteome</keyword>
<gene>
    <name evidence="2" type="ORF">LshimejAT787_4500010</name>
</gene>
<protein>
    <recommendedName>
        <fullName evidence="1">Retrotransposon gag domain-containing protein</fullName>
    </recommendedName>
</protein>
<dbReference type="InterPro" id="IPR005162">
    <property type="entry name" value="Retrotrans_gag_dom"/>
</dbReference>
<feature type="domain" description="Retrotransposon gag" evidence="1">
    <location>
        <begin position="129"/>
        <end position="198"/>
    </location>
</feature>
<name>A0A9P3Q2M1_LYOSH</name>